<dbReference type="Pfam" id="PF20598">
    <property type="entry name" value="DUF6795"/>
    <property type="match status" value="1"/>
</dbReference>
<comment type="caution">
    <text evidence="2">The sequence shown here is derived from an EMBL/GenBank/DDBJ whole genome shotgun (WGS) entry which is preliminary data.</text>
</comment>
<dbReference type="SUPFAM" id="SSF49464">
    <property type="entry name" value="Carboxypeptidase regulatory domain-like"/>
    <property type="match status" value="1"/>
</dbReference>
<dbReference type="InterPro" id="IPR008969">
    <property type="entry name" value="CarboxyPept-like_regulatory"/>
</dbReference>
<dbReference type="RefSeq" id="WP_206998966.1">
    <property type="nucleotide sequence ID" value="NZ_JAEKJR010000001.1"/>
</dbReference>
<dbReference type="InterPro" id="IPR046474">
    <property type="entry name" value="DUF6795"/>
</dbReference>
<dbReference type="Proteomes" id="UP000664293">
    <property type="component" value="Unassembled WGS sequence"/>
</dbReference>
<organism evidence="2 3">
    <name type="scientific">Microbulbifer salipaludis</name>
    <dbReference type="NCBI Taxonomy" id="187980"/>
    <lineage>
        <taxon>Bacteria</taxon>
        <taxon>Pseudomonadati</taxon>
        <taxon>Pseudomonadota</taxon>
        <taxon>Gammaproteobacteria</taxon>
        <taxon>Cellvibrionales</taxon>
        <taxon>Microbulbiferaceae</taxon>
        <taxon>Microbulbifer</taxon>
    </lineage>
</organism>
<evidence type="ECO:0000313" key="3">
    <source>
        <dbReference type="Proteomes" id="UP000664293"/>
    </source>
</evidence>
<protein>
    <recommendedName>
        <fullName evidence="1">DUF6795 domain-containing protein</fullName>
    </recommendedName>
</protein>
<accession>A0ABS3E3F3</accession>
<keyword evidence="3" id="KW-1185">Reference proteome</keyword>
<reference evidence="2 3" key="1">
    <citation type="submission" date="2020-12" db="EMBL/GenBank/DDBJ databases">
        <title>Oil enriched cultivation method for isolating marine PHA-producing bacteria.</title>
        <authorList>
            <person name="Zheng W."/>
            <person name="Yu S."/>
            <person name="Huang Y."/>
        </authorList>
    </citation>
    <scope>NUCLEOTIDE SEQUENCE [LARGE SCALE GENOMIC DNA]</scope>
    <source>
        <strain evidence="2 3">SN0-2</strain>
    </source>
</reference>
<sequence>MSIFDAGKAYFFSPVTGVVTKDDKPISNAKIIRKWEHQSMEQDETVTDDDGNFSLPEVRRRSAVQFIPAEFVVGQEISVVHDGKEIVIWSASKRDSSKNSELGGKALDLKCDLNSEEKIYRDFGPALFTKCTWE</sequence>
<gene>
    <name evidence="2" type="ORF">JF535_03135</name>
</gene>
<dbReference type="EMBL" id="JAEKJR010000001">
    <property type="protein sequence ID" value="MBN8429840.1"/>
    <property type="molecule type" value="Genomic_DNA"/>
</dbReference>
<evidence type="ECO:0000259" key="1">
    <source>
        <dbReference type="Pfam" id="PF20598"/>
    </source>
</evidence>
<proteinExistence type="predicted"/>
<feature type="domain" description="DUF6795" evidence="1">
    <location>
        <begin position="15"/>
        <end position="116"/>
    </location>
</feature>
<evidence type="ECO:0000313" key="2">
    <source>
        <dbReference type="EMBL" id="MBN8429840.1"/>
    </source>
</evidence>
<name>A0ABS3E3F3_9GAMM</name>